<dbReference type="InterPro" id="IPR014001">
    <property type="entry name" value="Helicase_ATP-bd"/>
</dbReference>
<evidence type="ECO:0000256" key="6">
    <source>
        <dbReference type="ARBA" id="ARBA00022806"/>
    </source>
</evidence>
<dbReference type="SMART" id="SM00487">
    <property type="entry name" value="DEXDc"/>
    <property type="match status" value="1"/>
</dbReference>
<comment type="subcellular location">
    <subcellularLocation>
        <location evidence="1">Cytoplasm</location>
    </subcellularLocation>
</comment>
<evidence type="ECO:0000256" key="4">
    <source>
        <dbReference type="ARBA" id="ARBA00022763"/>
    </source>
</evidence>
<dbReference type="SMART" id="SM00490">
    <property type="entry name" value="HELICc"/>
    <property type="match status" value="1"/>
</dbReference>
<evidence type="ECO:0000256" key="1">
    <source>
        <dbReference type="ARBA" id="ARBA00004496"/>
    </source>
</evidence>
<dbReference type="PANTHER" id="PTHR47964">
    <property type="entry name" value="ATP-DEPENDENT DNA HELICASE HOMOLOG RECG, CHLOROPLASTIC"/>
    <property type="match status" value="1"/>
</dbReference>
<evidence type="ECO:0008006" key="13">
    <source>
        <dbReference type="Google" id="ProtNLM"/>
    </source>
</evidence>
<dbReference type="InterPro" id="IPR001650">
    <property type="entry name" value="Helicase_C-like"/>
</dbReference>
<sequence length="1154" mass="127633">MSRTPFPAPPLPRAGQLRAWWRAPTSPTALAWYLAQAARTHDAPVLVVARDNHGANQIEADLHTLLGGDPSLPVVAFPDWETLPYDRFSPHPDIISQRLSALHRLPTLKRGLVVVPVQTLLQQLAPRSYVIGGSFNLEVGQRLDLEAEKRRLESAGYRNVPQVMDPGDFAVRGGLLDVYPMGADEPLRVELLDEDIDSIRAFDPESQRSLDKVQAVHMLPGREVPMDDASIARVLATLRERFDVDTRRSSLYQDLKSGLAPAGIEYYLPLFFERTATLFDYLPAGSLPVVCVGAAEAAETFWTQTGERYEQRRHDVERPLLPPSALYLSPDLLRERLNDAPRIEVWAADHARIAEAHALGDQPLPPLPVAAREAPAGDALKSFLGHYPGRVLIAADSPGRREALLEVLLAAELKPPVVADLLSFLASDERFAIAVAPLEDGFALDAPHIAVLTERQLFPERAGSTRRTRRAGREPEAIIRDLGELTEGAPIVHEDHGVGRYRGLIAMDVGGMPGEFLEIEYAKGDRLYVPVAQLHLISRYSGASAETAPLHSLGGEQWSKAKRKAAEKVRDVAAELLEIQARRQARAGLALQVDRAMYEPFAAGFPFEETPDQLAAIDATLRDLASSQPMDRVVCGDVGFGKTEVAVRAAFAAASAGKQVAVLVPTTLLAEQHYRNFRDRFADYPMKVEVLSRFKSAKEIKAELEKVAAGTIDVIVGTHRLLQPDVKFKDLGMVVVDEEQRFGVRQKEALKALRANVHLLTLTATPIPRTLNMAMAGLRDLSIIATPPPNRLAVQTFITQWDNALLREAFQRELARGGQLYFLHNDVESIGRMQRELSELVPEARIGIAHGQMPERELEKVMLDFQKQRFNVLLSTTIIESGIDIPNANTIIINRADRFGLAQLHQLRGRVGRSHHRAYAYLVVPDRRSITPDAEKRLEAIASMDELGAGFTLATHDLEIRGAGELLGEDQSGQMAEVGFSLYTELLERAVRSIKQGHLPDIDAGEEVRGAEVELHVPALIPDDYLPDVHTRLTLYKRISSARDSDALRELQVEMIDRFGLLPDAAKNLFAIAELKLQASTLGIRKLDLGENGGRIVFESKPNIDPMAVIQLIQKQPNLYAMDGPDKLRVKHPLPLPEDRFNAARALLLTLALR</sequence>
<dbReference type="InterPro" id="IPR036101">
    <property type="entry name" value="CarD-like/TRCF_RID_sf"/>
</dbReference>
<dbReference type="InterPro" id="IPR041471">
    <property type="entry name" value="UvrB_inter"/>
</dbReference>
<keyword evidence="9" id="KW-0234">DNA repair</keyword>
<dbReference type="Pfam" id="PF17757">
    <property type="entry name" value="UvrB_inter"/>
    <property type="match status" value="1"/>
</dbReference>
<dbReference type="Gene3D" id="3.30.2060.10">
    <property type="entry name" value="Penicillin-binding protein 1b domain"/>
    <property type="match status" value="1"/>
</dbReference>
<evidence type="ECO:0000313" key="12">
    <source>
        <dbReference type="EMBL" id="KAJ9619061.1"/>
    </source>
</evidence>
<proteinExistence type="inferred from homology"/>
<evidence type="ECO:0000256" key="9">
    <source>
        <dbReference type="ARBA" id="ARBA00023204"/>
    </source>
</evidence>
<evidence type="ECO:0000259" key="11">
    <source>
        <dbReference type="PROSITE" id="PS51194"/>
    </source>
</evidence>
<dbReference type="Gene3D" id="2.40.10.170">
    <property type="match status" value="1"/>
</dbReference>
<dbReference type="InterPro" id="IPR037235">
    <property type="entry name" value="TRCF-like_C_D7"/>
</dbReference>
<dbReference type="Pfam" id="PF00271">
    <property type="entry name" value="Helicase_C"/>
    <property type="match status" value="1"/>
</dbReference>
<keyword evidence="8" id="KW-0238">DNA-binding</keyword>
<organism evidence="12">
    <name type="scientific">Knufia peltigerae</name>
    <dbReference type="NCBI Taxonomy" id="1002370"/>
    <lineage>
        <taxon>Eukaryota</taxon>
        <taxon>Fungi</taxon>
        <taxon>Dikarya</taxon>
        <taxon>Ascomycota</taxon>
        <taxon>Pezizomycotina</taxon>
        <taxon>Eurotiomycetes</taxon>
        <taxon>Chaetothyriomycetidae</taxon>
        <taxon>Chaetothyriales</taxon>
        <taxon>Trichomeriaceae</taxon>
        <taxon>Knufia</taxon>
    </lineage>
</organism>
<dbReference type="InterPro" id="IPR047112">
    <property type="entry name" value="RecG/Mfd"/>
</dbReference>
<dbReference type="Pfam" id="PF21132">
    <property type="entry name" value="MFD_D3"/>
    <property type="match status" value="1"/>
</dbReference>
<dbReference type="PROSITE" id="PS51192">
    <property type="entry name" value="HELICASE_ATP_BIND_1"/>
    <property type="match status" value="1"/>
</dbReference>
<protein>
    <recommendedName>
        <fullName evidence="13">TRCF</fullName>
    </recommendedName>
</protein>
<dbReference type="InterPro" id="IPR048635">
    <property type="entry name" value="MFD_D3"/>
</dbReference>
<keyword evidence="2" id="KW-0963">Cytoplasm</keyword>
<keyword evidence="7" id="KW-0067">ATP-binding</keyword>
<dbReference type="PANTHER" id="PTHR47964:SF1">
    <property type="entry name" value="ATP-DEPENDENT DNA HELICASE HOMOLOG RECG, CHLOROPLASTIC"/>
    <property type="match status" value="1"/>
</dbReference>
<comment type="caution">
    <text evidence="12">The sequence shown here is derived from an EMBL/GenBank/DDBJ whole genome shotgun (WGS) entry which is preliminary data.</text>
</comment>
<dbReference type="NCBIfam" id="TIGR00580">
    <property type="entry name" value="mfd"/>
    <property type="match status" value="1"/>
</dbReference>
<dbReference type="CDD" id="cd17991">
    <property type="entry name" value="DEXHc_TRCF"/>
    <property type="match status" value="1"/>
</dbReference>
<dbReference type="GO" id="GO:0003678">
    <property type="term" value="F:DNA helicase activity"/>
    <property type="evidence" value="ECO:0007669"/>
    <property type="project" value="TreeGrafter"/>
</dbReference>
<dbReference type="GO" id="GO:0016787">
    <property type="term" value="F:hydrolase activity"/>
    <property type="evidence" value="ECO:0007669"/>
    <property type="project" value="UniProtKB-KW"/>
</dbReference>
<dbReference type="InterPro" id="IPR011545">
    <property type="entry name" value="DEAD/DEAH_box_helicase_dom"/>
</dbReference>
<feature type="domain" description="Helicase ATP-binding" evidence="10">
    <location>
        <begin position="623"/>
        <end position="784"/>
    </location>
</feature>
<dbReference type="Gene3D" id="3.90.1150.50">
    <property type="entry name" value="Transcription-repair-coupling factor, D7 domain"/>
    <property type="match status" value="1"/>
</dbReference>
<keyword evidence="3" id="KW-0547">Nucleotide-binding</keyword>
<dbReference type="SUPFAM" id="SSF141259">
    <property type="entry name" value="CarD-like"/>
    <property type="match status" value="1"/>
</dbReference>
<dbReference type="SMART" id="SM00982">
    <property type="entry name" value="TRCF"/>
    <property type="match status" value="1"/>
</dbReference>
<dbReference type="HAMAP" id="MF_00969">
    <property type="entry name" value="TRCF"/>
    <property type="match status" value="1"/>
</dbReference>
<dbReference type="AlphaFoldDB" id="A0AA38XRY0"/>
<name>A0AA38XRY0_9EURO</name>
<dbReference type="InterPro" id="IPR027417">
    <property type="entry name" value="P-loop_NTPase"/>
</dbReference>
<dbReference type="SMART" id="SM01058">
    <property type="entry name" value="CarD_TRCF"/>
    <property type="match status" value="1"/>
</dbReference>
<dbReference type="FunFam" id="3.40.50.300:FF:000300">
    <property type="entry name" value="Transcription-repair-coupling factor"/>
    <property type="match status" value="1"/>
</dbReference>
<accession>A0AA38XRY0</accession>
<dbReference type="GO" id="GO:0005737">
    <property type="term" value="C:cytoplasm"/>
    <property type="evidence" value="ECO:0007669"/>
    <property type="project" value="UniProtKB-SubCell"/>
</dbReference>
<evidence type="ECO:0000256" key="8">
    <source>
        <dbReference type="ARBA" id="ARBA00023125"/>
    </source>
</evidence>
<dbReference type="SUPFAM" id="SSF143517">
    <property type="entry name" value="TRCF domain-like"/>
    <property type="match status" value="1"/>
</dbReference>
<dbReference type="GO" id="GO:0005524">
    <property type="term" value="F:ATP binding"/>
    <property type="evidence" value="ECO:0007669"/>
    <property type="project" value="UniProtKB-KW"/>
</dbReference>
<dbReference type="InterPro" id="IPR003711">
    <property type="entry name" value="CarD-like/TRCF_RID"/>
</dbReference>
<dbReference type="InterPro" id="IPR005118">
    <property type="entry name" value="TRCF_C"/>
</dbReference>
<dbReference type="Pfam" id="PF00270">
    <property type="entry name" value="DEAD"/>
    <property type="match status" value="1"/>
</dbReference>
<evidence type="ECO:0000256" key="3">
    <source>
        <dbReference type="ARBA" id="ARBA00022741"/>
    </source>
</evidence>
<dbReference type="GO" id="GO:0003684">
    <property type="term" value="F:damaged DNA binding"/>
    <property type="evidence" value="ECO:0007669"/>
    <property type="project" value="InterPro"/>
</dbReference>
<evidence type="ECO:0000256" key="5">
    <source>
        <dbReference type="ARBA" id="ARBA00022801"/>
    </source>
</evidence>
<dbReference type="Pfam" id="PF03461">
    <property type="entry name" value="TRCF"/>
    <property type="match status" value="1"/>
</dbReference>
<dbReference type="Gene3D" id="3.40.50.300">
    <property type="entry name" value="P-loop containing nucleotide triphosphate hydrolases"/>
    <property type="match status" value="2"/>
</dbReference>
<dbReference type="SUPFAM" id="SSF52540">
    <property type="entry name" value="P-loop containing nucleoside triphosphate hydrolases"/>
    <property type="match status" value="4"/>
</dbReference>
<dbReference type="NCBIfam" id="NF007966">
    <property type="entry name" value="PRK10689.1"/>
    <property type="match status" value="1"/>
</dbReference>
<evidence type="ECO:0000256" key="2">
    <source>
        <dbReference type="ARBA" id="ARBA00022490"/>
    </source>
</evidence>
<dbReference type="Pfam" id="PF02559">
    <property type="entry name" value="CarD_TRCF_RID"/>
    <property type="match status" value="1"/>
</dbReference>
<dbReference type="PROSITE" id="PS51194">
    <property type="entry name" value="HELICASE_CTER"/>
    <property type="match status" value="1"/>
</dbReference>
<keyword evidence="6" id="KW-0347">Helicase</keyword>
<reference evidence="12" key="1">
    <citation type="submission" date="2022-10" db="EMBL/GenBank/DDBJ databases">
        <title>Culturing micro-colonial fungi from biological soil crusts in the Mojave desert and describing Neophaeococcomyces mojavensis, and introducing the new genera and species Taxawa tesnikishii.</title>
        <authorList>
            <person name="Kurbessoian T."/>
            <person name="Stajich J.E."/>
        </authorList>
    </citation>
    <scope>NUCLEOTIDE SEQUENCE</scope>
    <source>
        <strain evidence="12">TK_35</strain>
    </source>
</reference>
<keyword evidence="4" id="KW-0227">DNA damage</keyword>
<dbReference type="EMBL" id="JAPDRN010000136">
    <property type="protein sequence ID" value="KAJ9619061.1"/>
    <property type="molecule type" value="Genomic_DNA"/>
</dbReference>
<keyword evidence="5" id="KW-0378">Hydrolase</keyword>
<gene>
    <name evidence="12" type="ORF">H2204_012872</name>
</gene>
<dbReference type="GO" id="GO:0006281">
    <property type="term" value="P:DNA repair"/>
    <property type="evidence" value="ECO:0007669"/>
    <property type="project" value="UniProtKB-KW"/>
</dbReference>
<dbReference type="FunFam" id="3.40.50.300:FF:000546">
    <property type="entry name" value="Transcription-repair-coupling factor"/>
    <property type="match status" value="1"/>
</dbReference>
<evidence type="ECO:0000256" key="7">
    <source>
        <dbReference type="ARBA" id="ARBA00022840"/>
    </source>
</evidence>
<feature type="domain" description="Helicase C-terminal" evidence="11">
    <location>
        <begin position="797"/>
        <end position="959"/>
    </location>
</feature>
<dbReference type="Gene3D" id="3.40.50.11140">
    <property type="match status" value="1"/>
</dbReference>
<evidence type="ECO:0000259" key="10">
    <source>
        <dbReference type="PROSITE" id="PS51192"/>
    </source>
</evidence>
<dbReference type="Gene3D" id="3.40.50.11180">
    <property type="match status" value="1"/>
</dbReference>
<dbReference type="InterPro" id="IPR004576">
    <property type="entry name" value="Mfd"/>
</dbReference>